<name>A0A934S974_9BACT</name>
<comment type="caution">
    <text evidence="1">The sequence shown here is derived from an EMBL/GenBank/DDBJ whole genome shotgun (WGS) entry which is preliminary data.</text>
</comment>
<dbReference type="AlphaFoldDB" id="A0A934S974"/>
<proteinExistence type="predicted"/>
<dbReference type="RefSeq" id="WP_200273027.1">
    <property type="nucleotide sequence ID" value="NZ_JAENIJ010000035.1"/>
</dbReference>
<gene>
    <name evidence="1" type="ORF">JIN85_17035</name>
</gene>
<evidence type="ECO:0000313" key="1">
    <source>
        <dbReference type="EMBL" id="MBK1884128.1"/>
    </source>
</evidence>
<protein>
    <submittedName>
        <fullName evidence="1">Uncharacterized protein</fullName>
    </submittedName>
</protein>
<organism evidence="1 2">
    <name type="scientific">Luteolibacter pohnpeiensis</name>
    <dbReference type="NCBI Taxonomy" id="454153"/>
    <lineage>
        <taxon>Bacteria</taxon>
        <taxon>Pseudomonadati</taxon>
        <taxon>Verrucomicrobiota</taxon>
        <taxon>Verrucomicrobiia</taxon>
        <taxon>Verrucomicrobiales</taxon>
        <taxon>Verrucomicrobiaceae</taxon>
        <taxon>Luteolibacter</taxon>
    </lineage>
</organism>
<accession>A0A934S974</accession>
<evidence type="ECO:0000313" key="2">
    <source>
        <dbReference type="Proteomes" id="UP000603141"/>
    </source>
</evidence>
<dbReference type="Proteomes" id="UP000603141">
    <property type="component" value="Unassembled WGS sequence"/>
</dbReference>
<keyword evidence="2" id="KW-1185">Reference proteome</keyword>
<reference evidence="1" key="1">
    <citation type="submission" date="2021-01" db="EMBL/GenBank/DDBJ databases">
        <title>Modified the classification status of verrucomicrobia.</title>
        <authorList>
            <person name="Feng X."/>
        </authorList>
    </citation>
    <scope>NUCLEOTIDE SEQUENCE</scope>
    <source>
        <strain evidence="1">KCTC 22041</strain>
    </source>
</reference>
<dbReference type="EMBL" id="JAENIJ010000035">
    <property type="protein sequence ID" value="MBK1884128.1"/>
    <property type="molecule type" value="Genomic_DNA"/>
</dbReference>
<sequence>MQPINHPLCNTTLERPEGWTEEQCNPLPVRRGDGIMTSYWKPSEYEIALLSSGGSIALAVTGGHPPVILTAVPGGVRATTKEADSADRINTVTVACADQIELGGIKSHELPIVLGKLAAVLSSHTGTPLKVVLHMVETAARRLSNAIREGAKK</sequence>